<proteinExistence type="predicted"/>
<reference evidence="1 2" key="1">
    <citation type="journal article" date="2020" name="Microorganisms">
        <title>Reliable Identification of Environmental Pseudomonas Isolates Using the rpoD Gene.</title>
        <authorList>
            <consortium name="The Broad Institute Genome Sequencing Platform"/>
            <person name="Girard L."/>
            <person name="Lood C."/>
            <person name="Rokni-Zadeh H."/>
            <person name="van Noort V."/>
            <person name="Lavigne R."/>
            <person name="De Mot R."/>
        </authorList>
    </citation>
    <scope>NUCLEOTIDE SEQUENCE [LARGE SCALE GENOMIC DNA]</scope>
    <source>
        <strain evidence="1 2">ZA 5.3</strain>
    </source>
</reference>
<sequence>MYRHGLPGFQFNGGAKKRIRRFTTRAIVAMPDRFLSELLDPGPTASSSWAHLPGNPDTALALSAANRWRDSSQALRELVAGVPTTREALTRLLEQKLDLGEPDIGFLFAATPQRPEHFMAIVQACAFAFQQPLPADTLDQQCRVTGLPASHRLFALTPLQLLERLKGLDLVKALDEDWNQYWQARASGTPVSRRERANQLYRQHFEATVLSAVAQRRVTAEQRISLFALMDATSHEATVTCEQVSLVLSNGSKVKFPAAWVISFGDQPPLHWLYLPLRPEAFKGFTQRSDLEAWMSAQSLIPSGLPQTGLSFEYARRDLPLSTGMSDLLTHFRQARVDALRNGSAGKSGFAEHASNALDFADRTDRQRQTAAVFGSPAVTDAVIVEDAEQSLFGSLYADIPLALRQAALNRQRDALEARLGASGDSAALQSIEALQLTLETAEQAADNAAIALLGRPRPLDLLTFNRQFTALHQAHKAGLQAEADLQRELEQISSEDHQLLKLLLDPATALRSDCVAASLELSMGEPADGSMNETLNGSFVMTRAATLLDPTSPHSLLLYWPGTGGGLQHFANRRALESQMFAITEPATSLTLRLKKISGDPLHYALDQLTSEFEVQAGEIRVRYPESTASSERSSQLQALRTRFRGLLQVPLHAARNLAFAHLLEQHRSGTLATLLPAWQRKMSTDERSHLKAQIQAYITAMHRSHSLLTLAVPPRDDFTRQHLYQRLREDFSVEGTFSVLIDLPDSARLQKQLSNGSTMTTPQKLVAVPSATRSKIPLEELAQSNIDNTPSMRLGSESLRLLFMKVEVTAANDRTREALKSGITHEYLRTILPDMDLPKAYEQTIRDAFMGGPGEATFVREHRRECLLEPWQLMLKMQGECARLQQRINDHEWQIFNIAITADTTQAWNNGTRRIVLLPAFLRAGGNDTPNQGPVTLSGVTFIQEQISGTTLLYLPDGPDDQVLRRYDSLEDARIGLFRLCQQDSWISYLSGRALQGDVRAHALRLGQAIEKKNNAMIGVGIPWPSTTSLTQHLLNVHMGRLIEAHRGTSRSNDALYMERYALKGPRAFNYLKMALGLLPLIGTAFALYDAWSSANQAVAAFLRGDVGDGLAEVESVLLSLIDAAMDLLPGEAAVSAVSRTARSLTRARQLRTLARSAGALHVPNRRQAQNLAARFSGYEYEKPISLSGQEPAADGPYRGIYRHADGDFILSQGRIFEVHRSHKADEWRLRGTSTKTYKQPIALDENGQWDTWFGVYGTAVGGLPGGGNVAGYLVDTADSFWPQAIRQRLPRWLVASDTARQLRLTREADNLADQLQARGVASDAAINRYGSASPQDRRARLPASEAACAGDIQLATRQYEKLAELMPLTKGNKKRTLLEIQSKCASLLTDRYWRRAYHLSQSSVDVINRIDELMQALDNLPGNTLVQQLEMLEGIRSLRVDYLRQLNQMEQLKADANYWYERIRVKAHKETRTALIEDINTKHSYANLLYLKTGQRLEIIKRHGRTDDVSWFYLMAQAHELRANVDRALYTQYNLRNSNASRVQRSQILQNCVDLYTRFLREMKIWTSTYPQHFHLEEVPALLSGIEWLAERARKGIIEEPAPVPAGQAVPSVFTTADNQLLHGAERWEPTTHKHQYVSTTRGGYEEVWEQGSDGSYRLLNPRNTEPPAPASISLAALMVDAQRRLDAQTDYQIRVESYAEQDMLPVDLQHMMDSEATELNRRAARIETLAAQNPIIAQLRNKASELTLTGRALRTRQSLTSQRPTDGMLEDLITQKAVDIRKTSPLKNLGKRHGRTDYLQEYEIWDVTLSPAELLWYAHFHYRSATRTFRGFEKAHLKLPGHRFLTHADDATLPYADIGTQSAVLVHFEAILANEAI</sequence>
<dbReference type="Proteomes" id="UP000646386">
    <property type="component" value="Chromosome"/>
</dbReference>
<accession>A0ABX8PUT3</accession>
<keyword evidence="2" id="KW-1185">Reference proteome</keyword>
<reference evidence="1 2" key="2">
    <citation type="journal article" date="2021" name="Microorganisms">
        <title>The Ever-Expanding Pseudomonas Genus: Description of 43 New Species and Partition of the Pseudomonas putida Group.</title>
        <authorList>
            <person name="Girard L."/>
            <person name="Lood C."/>
            <person name="Hofte M."/>
            <person name="Vandamme P."/>
            <person name="Rokni-Zadeh H."/>
            <person name="van Noort V."/>
            <person name="Lavigne R."/>
            <person name="De Mot R."/>
        </authorList>
    </citation>
    <scope>NUCLEOTIDE SEQUENCE [LARGE SCALE GENOMIC DNA]</scope>
    <source>
        <strain evidence="1 2">ZA 5.3</strain>
    </source>
</reference>
<organism evidence="1 2">
    <name type="scientific">Pseudomonas tensinigenes</name>
    <dbReference type="NCBI Taxonomy" id="2745511"/>
    <lineage>
        <taxon>Bacteria</taxon>
        <taxon>Pseudomonadati</taxon>
        <taxon>Pseudomonadota</taxon>
        <taxon>Gammaproteobacteria</taxon>
        <taxon>Pseudomonadales</taxon>
        <taxon>Pseudomonadaceae</taxon>
        <taxon>Pseudomonas</taxon>
    </lineage>
</organism>
<dbReference type="EMBL" id="CP077089">
    <property type="protein sequence ID" value="QXI05170.1"/>
    <property type="molecule type" value="Genomic_DNA"/>
</dbReference>
<gene>
    <name evidence="1" type="ORF">HU718_024565</name>
</gene>
<name>A0ABX8PUT3_9PSED</name>
<evidence type="ECO:0000313" key="2">
    <source>
        <dbReference type="Proteomes" id="UP000646386"/>
    </source>
</evidence>
<evidence type="ECO:0000313" key="1">
    <source>
        <dbReference type="EMBL" id="QXI05170.1"/>
    </source>
</evidence>
<protein>
    <submittedName>
        <fullName evidence="1">Uncharacterized protein</fullName>
    </submittedName>
</protein>